<dbReference type="OrthoDB" id="4738706at2759"/>
<comment type="caution">
    <text evidence="2">The sequence shown here is derived from an EMBL/GenBank/DDBJ whole genome shotgun (WGS) entry which is preliminary data.</text>
</comment>
<gene>
    <name evidence="2" type="ORF">BK809_0007831</name>
</gene>
<proteinExistence type="predicted"/>
<accession>A0A1S8BKG3</accession>
<evidence type="ECO:0008006" key="4">
    <source>
        <dbReference type="Google" id="ProtNLM"/>
    </source>
</evidence>
<dbReference type="Proteomes" id="UP000190776">
    <property type="component" value="Unassembled WGS sequence"/>
</dbReference>
<dbReference type="STRING" id="420778.A0A1S8BKG3"/>
<dbReference type="PANTHER" id="PTHR38166:SF1">
    <property type="entry name" value="C2H2-TYPE DOMAIN-CONTAINING PROTEIN"/>
    <property type="match status" value="1"/>
</dbReference>
<organism evidence="2 3">
    <name type="scientific">Diplodia seriata</name>
    <dbReference type="NCBI Taxonomy" id="420778"/>
    <lineage>
        <taxon>Eukaryota</taxon>
        <taxon>Fungi</taxon>
        <taxon>Dikarya</taxon>
        <taxon>Ascomycota</taxon>
        <taxon>Pezizomycotina</taxon>
        <taxon>Dothideomycetes</taxon>
        <taxon>Dothideomycetes incertae sedis</taxon>
        <taxon>Botryosphaeriales</taxon>
        <taxon>Botryosphaeriaceae</taxon>
        <taxon>Diplodia</taxon>
    </lineage>
</organism>
<dbReference type="AlphaFoldDB" id="A0A1S8BKG3"/>
<dbReference type="PANTHER" id="PTHR38166">
    <property type="entry name" value="C2H2-TYPE DOMAIN-CONTAINING PROTEIN-RELATED"/>
    <property type="match status" value="1"/>
</dbReference>
<name>A0A1S8BKG3_9PEZI</name>
<evidence type="ECO:0000313" key="2">
    <source>
        <dbReference type="EMBL" id="OMP87743.1"/>
    </source>
</evidence>
<feature type="region of interest" description="Disordered" evidence="1">
    <location>
        <begin position="1"/>
        <end position="41"/>
    </location>
</feature>
<protein>
    <recommendedName>
        <fullName evidence="4">C2H2-type domain-containing protein</fullName>
    </recommendedName>
</protein>
<evidence type="ECO:0000313" key="3">
    <source>
        <dbReference type="Proteomes" id="UP000190776"/>
    </source>
</evidence>
<sequence length="181" mass="20848">MNYQENFAFRPQGSHDSARGTRRQSCPDLLAPPALPGQGARPALSINTKAATPSKPRFACPYHKRSPGLVPKQRSCVYPGFSTIARLKEHLHRHHEQLRCTRCNECFAEEGALHNHQAARTPCEFRKYPRDYGDGFDQDQRVWLKKKKRTSDTVTDEDKWRDIYLILFPGEQAVLEPRMFP</sequence>
<evidence type="ECO:0000256" key="1">
    <source>
        <dbReference type="SAM" id="MobiDB-lite"/>
    </source>
</evidence>
<reference evidence="2 3" key="1">
    <citation type="submission" date="2017-01" db="EMBL/GenBank/DDBJ databases">
        <title>Draft genome sequence of Diplodia seriata F98.1, a fungal species involved in grapevine trunk diseases.</title>
        <authorList>
            <person name="Robert-Siegwald G."/>
            <person name="Vallet J."/>
            <person name="Abou-Mansour E."/>
            <person name="Xu J."/>
            <person name="Rey P."/>
            <person name="Bertsch C."/>
            <person name="Rego C."/>
            <person name="Larignon P."/>
            <person name="Fontaine F."/>
            <person name="Lebrun M.-H."/>
        </authorList>
    </citation>
    <scope>NUCLEOTIDE SEQUENCE [LARGE SCALE GENOMIC DNA]</scope>
    <source>
        <strain evidence="2 3">F98.1</strain>
    </source>
</reference>
<dbReference type="EMBL" id="MSZU01000076">
    <property type="protein sequence ID" value="OMP87743.1"/>
    <property type="molecule type" value="Genomic_DNA"/>
</dbReference>